<accession>A0ABM8V943</accession>
<dbReference type="InterPro" id="IPR012296">
    <property type="entry name" value="Nuclease_put_TT1808"/>
</dbReference>
<sequence length="246" mass="27934">MRVPSTELQNNFGRYLKFAEAGEEIIVTKNGRDAARLVRIEPSDSVVREHAYSYRPKSEWVTYEEYLNLVEQSEQRYELIDGVLYNLASPSYAHQEAVSELLARFRQWFKGKPCVPLTSPFDVTLKKAEDNICVVQPDLLVICDRENIDEQGKYHGVPALVVEVLSTSTSGKDLTKKTELYMVCGVKEYWVVDPKSRTVTVYVFGQGDIADYVVYSKDDEVRSVTFEGLGVPLAELFELKSGQRSP</sequence>
<dbReference type="RefSeq" id="WP_213486645.1">
    <property type="nucleotide sequence ID" value="NZ_CAJRAY010000097.1"/>
</dbReference>
<dbReference type="Pfam" id="PF05685">
    <property type="entry name" value="Uma2"/>
    <property type="match status" value="1"/>
</dbReference>
<dbReference type="Pfam" id="PF02604">
    <property type="entry name" value="PhdYeFM_antitox"/>
    <property type="match status" value="1"/>
</dbReference>
<dbReference type="PANTHER" id="PTHR34107:SF4">
    <property type="entry name" value="SLL1222 PROTEIN"/>
    <property type="match status" value="1"/>
</dbReference>
<dbReference type="InterPro" id="IPR006442">
    <property type="entry name" value="Antitoxin_Phd/YefM"/>
</dbReference>
<evidence type="ECO:0000256" key="1">
    <source>
        <dbReference type="ARBA" id="ARBA00009981"/>
    </source>
</evidence>
<dbReference type="InterPro" id="IPR036165">
    <property type="entry name" value="YefM-like_sf"/>
</dbReference>
<dbReference type="InterPro" id="IPR008538">
    <property type="entry name" value="Uma2"/>
</dbReference>
<evidence type="ECO:0000259" key="2">
    <source>
        <dbReference type="Pfam" id="PF05685"/>
    </source>
</evidence>
<dbReference type="Gene3D" id="3.40.1620.10">
    <property type="entry name" value="YefM-like domain"/>
    <property type="match status" value="1"/>
</dbReference>
<dbReference type="SUPFAM" id="SSF52980">
    <property type="entry name" value="Restriction endonuclease-like"/>
    <property type="match status" value="1"/>
</dbReference>
<feature type="domain" description="Putative restriction endonuclease" evidence="2">
    <location>
        <begin position="64"/>
        <end position="232"/>
    </location>
</feature>
<dbReference type="SUPFAM" id="SSF143120">
    <property type="entry name" value="YefM-like"/>
    <property type="match status" value="1"/>
</dbReference>
<dbReference type="Gene3D" id="3.90.1570.10">
    <property type="entry name" value="tt1808, chain A"/>
    <property type="match status" value="1"/>
</dbReference>
<evidence type="ECO:0000313" key="3">
    <source>
        <dbReference type="EMBL" id="CAG5092710.1"/>
    </source>
</evidence>
<dbReference type="CDD" id="cd06260">
    <property type="entry name" value="DUF820-like"/>
    <property type="match status" value="1"/>
</dbReference>
<name>A0ABM8V943_THEXY</name>
<dbReference type="InterPro" id="IPR011335">
    <property type="entry name" value="Restrct_endonuc-II-like"/>
</dbReference>
<reference evidence="3 4" key="1">
    <citation type="submission" date="2021-04" db="EMBL/GenBank/DDBJ databases">
        <authorList>
            <person name="Rakotoarivonina H."/>
        </authorList>
    </citation>
    <scope>NUCLEOTIDE SEQUENCE [LARGE SCALE GENOMIC DNA]</scope>
    <source>
        <strain evidence="3 4">XE</strain>
    </source>
</reference>
<organism evidence="3 4">
    <name type="scientific">Thermobacillus xylanilyticus</name>
    <dbReference type="NCBI Taxonomy" id="76633"/>
    <lineage>
        <taxon>Bacteria</taxon>
        <taxon>Bacillati</taxon>
        <taxon>Bacillota</taxon>
        <taxon>Bacilli</taxon>
        <taxon>Bacillales</taxon>
        <taxon>Paenibacillaceae</taxon>
        <taxon>Thermobacillus</taxon>
    </lineage>
</organism>
<comment type="similarity">
    <text evidence="1">Belongs to the phD/YefM antitoxin family.</text>
</comment>
<dbReference type="EMBL" id="CAJRAY010000097">
    <property type="protein sequence ID" value="CAG5092710.1"/>
    <property type="molecule type" value="Genomic_DNA"/>
</dbReference>
<comment type="caution">
    <text evidence="3">The sequence shown here is derived from an EMBL/GenBank/DDBJ whole genome shotgun (WGS) entry which is preliminary data.</text>
</comment>
<dbReference type="PANTHER" id="PTHR34107">
    <property type="entry name" value="SLL0198 PROTEIN-RELATED"/>
    <property type="match status" value="1"/>
</dbReference>
<gene>
    <name evidence="3" type="primary">txxe 2864</name>
    <name evidence="3" type="ORF">TXXE_18565</name>
</gene>
<protein>
    <submittedName>
        <fullName evidence="3">Prevent-host-death family protein</fullName>
    </submittedName>
</protein>
<dbReference type="NCBIfam" id="TIGR01552">
    <property type="entry name" value="phd_fam"/>
    <property type="match status" value="1"/>
</dbReference>
<evidence type="ECO:0000313" key="4">
    <source>
        <dbReference type="Proteomes" id="UP000681526"/>
    </source>
</evidence>
<dbReference type="Proteomes" id="UP000681526">
    <property type="component" value="Unassembled WGS sequence"/>
</dbReference>
<proteinExistence type="inferred from homology"/>
<keyword evidence="4" id="KW-1185">Reference proteome</keyword>